<keyword evidence="5" id="KW-0560">Oxidoreductase</keyword>
<evidence type="ECO:0000256" key="10">
    <source>
        <dbReference type="ARBA" id="ARBA00042639"/>
    </source>
</evidence>
<dbReference type="PROSITE" id="PS51352">
    <property type="entry name" value="THIOREDOXIN_2"/>
    <property type="match status" value="1"/>
</dbReference>
<feature type="signal peptide" evidence="12">
    <location>
        <begin position="1"/>
        <end position="23"/>
    </location>
</feature>
<evidence type="ECO:0000313" key="14">
    <source>
        <dbReference type="EMBL" id="EAY29233.1"/>
    </source>
</evidence>
<gene>
    <name evidence="14" type="ORF">M23134_02424</name>
</gene>
<dbReference type="SUPFAM" id="SSF52833">
    <property type="entry name" value="Thioredoxin-like"/>
    <property type="match status" value="1"/>
</dbReference>
<dbReference type="InterPro" id="IPR036249">
    <property type="entry name" value="Thioredoxin-like_sf"/>
</dbReference>
<reference evidence="14 15" key="1">
    <citation type="submission" date="2007-01" db="EMBL/GenBank/DDBJ databases">
        <authorList>
            <person name="Haygood M."/>
            <person name="Podell S."/>
            <person name="Anderson C."/>
            <person name="Hopkinson B."/>
            <person name="Roe K."/>
            <person name="Barbeau K."/>
            <person name="Gaasterland T."/>
            <person name="Ferriera S."/>
            <person name="Johnson J."/>
            <person name="Kravitz S."/>
            <person name="Beeson K."/>
            <person name="Sutton G."/>
            <person name="Rogers Y.-H."/>
            <person name="Friedman R."/>
            <person name="Frazier M."/>
            <person name="Venter J.C."/>
        </authorList>
    </citation>
    <scope>NUCLEOTIDE SEQUENCE [LARGE SCALE GENOMIC DNA]</scope>
    <source>
        <strain evidence="14 15">ATCC 23134</strain>
    </source>
</reference>
<dbReference type="PANTHER" id="PTHR42801:SF7">
    <property type="entry name" value="SLL1159 PROTEIN"/>
    <property type="match status" value="1"/>
</dbReference>
<evidence type="ECO:0000256" key="7">
    <source>
        <dbReference type="ARBA" id="ARBA00023284"/>
    </source>
</evidence>
<dbReference type="InterPro" id="IPR000866">
    <property type="entry name" value="AhpC/TSA"/>
</dbReference>
<evidence type="ECO:0000256" key="1">
    <source>
        <dbReference type="ARBA" id="ARBA00003330"/>
    </source>
</evidence>
<evidence type="ECO:0000256" key="11">
    <source>
        <dbReference type="ARBA" id="ARBA00049091"/>
    </source>
</evidence>
<evidence type="ECO:0000313" key="15">
    <source>
        <dbReference type="Proteomes" id="UP000004095"/>
    </source>
</evidence>
<comment type="function">
    <text evidence="1">Thiol-specific peroxidase that catalyzes the reduction of hydrogen peroxide and organic hydroperoxides to water and alcohols, respectively. Plays a role in cell protection against oxidative stress by detoxifying peroxides and as sensor of hydrogen peroxide-mediated signaling events.</text>
</comment>
<organism evidence="14 15">
    <name type="scientific">Microscilla marina ATCC 23134</name>
    <dbReference type="NCBI Taxonomy" id="313606"/>
    <lineage>
        <taxon>Bacteria</taxon>
        <taxon>Pseudomonadati</taxon>
        <taxon>Bacteroidota</taxon>
        <taxon>Cytophagia</taxon>
        <taxon>Cytophagales</taxon>
        <taxon>Microscillaceae</taxon>
        <taxon>Microscilla</taxon>
    </lineage>
</organism>
<dbReference type="EC" id="1.11.1.24" evidence="2"/>
<evidence type="ECO:0000256" key="2">
    <source>
        <dbReference type="ARBA" id="ARBA00013017"/>
    </source>
</evidence>
<protein>
    <recommendedName>
        <fullName evidence="2">thioredoxin-dependent peroxiredoxin</fullName>
        <ecNumber evidence="2">1.11.1.24</ecNumber>
    </recommendedName>
    <alternativeName>
        <fullName evidence="8">Thioredoxin peroxidase</fullName>
    </alternativeName>
    <alternativeName>
        <fullName evidence="10">Thioredoxin-dependent peroxiredoxin Bcp</fullName>
    </alternativeName>
</protein>
<dbReference type="Pfam" id="PF00578">
    <property type="entry name" value="AhpC-TSA"/>
    <property type="match status" value="1"/>
</dbReference>
<dbReference type="CDD" id="cd02970">
    <property type="entry name" value="PRX_like2"/>
    <property type="match status" value="1"/>
</dbReference>
<comment type="similarity">
    <text evidence="9">Belongs to the peroxiredoxin family. BCP/PrxQ subfamily.</text>
</comment>
<dbReference type="RefSeq" id="WP_002696892.1">
    <property type="nucleotide sequence ID" value="NZ_AAWS01000012.1"/>
</dbReference>
<dbReference type="GO" id="GO:0045454">
    <property type="term" value="P:cell redox homeostasis"/>
    <property type="evidence" value="ECO:0007669"/>
    <property type="project" value="TreeGrafter"/>
</dbReference>
<keyword evidence="6" id="KW-1015">Disulfide bond</keyword>
<comment type="catalytic activity">
    <reaction evidence="11">
        <text>a hydroperoxide + [thioredoxin]-dithiol = an alcohol + [thioredoxin]-disulfide + H2O</text>
        <dbReference type="Rhea" id="RHEA:62620"/>
        <dbReference type="Rhea" id="RHEA-COMP:10698"/>
        <dbReference type="Rhea" id="RHEA-COMP:10700"/>
        <dbReference type="ChEBI" id="CHEBI:15377"/>
        <dbReference type="ChEBI" id="CHEBI:29950"/>
        <dbReference type="ChEBI" id="CHEBI:30879"/>
        <dbReference type="ChEBI" id="CHEBI:35924"/>
        <dbReference type="ChEBI" id="CHEBI:50058"/>
        <dbReference type="EC" id="1.11.1.24"/>
    </reaction>
</comment>
<evidence type="ECO:0000256" key="12">
    <source>
        <dbReference type="SAM" id="SignalP"/>
    </source>
</evidence>
<accession>A1ZKK7</accession>
<keyword evidence="15" id="KW-1185">Reference proteome</keyword>
<dbReference type="OrthoDB" id="9809746at2"/>
<dbReference type="GO" id="GO:0008379">
    <property type="term" value="F:thioredoxin peroxidase activity"/>
    <property type="evidence" value="ECO:0007669"/>
    <property type="project" value="TreeGrafter"/>
</dbReference>
<evidence type="ECO:0000256" key="9">
    <source>
        <dbReference type="ARBA" id="ARBA00038489"/>
    </source>
</evidence>
<keyword evidence="4" id="KW-0049">Antioxidant</keyword>
<evidence type="ECO:0000256" key="6">
    <source>
        <dbReference type="ARBA" id="ARBA00023157"/>
    </source>
</evidence>
<dbReference type="eggNOG" id="COG1225">
    <property type="taxonomic scope" value="Bacteria"/>
</dbReference>
<dbReference type="AlphaFoldDB" id="A1ZKK7"/>
<dbReference type="Gene3D" id="3.40.30.10">
    <property type="entry name" value="Glutaredoxin"/>
    <property type="match status" value="1"/>
</dbReference>
<comment type="caution">
    <text evidence="14">The sequence shown here is derived from an EMBL/GenBank/DDBJ whole genome shotgun (WGS) entry which is preliminary data.</text>
</comment>
<keyword evidence="12" id="KW-0732">Signal</keyword>
<keyword evidence="7" id="KW-0676">Redox-active center</keyword>
<sequence length="205" mass="22517">MTTKLTKTLFALTIIALLSTAFRVGDPLPEKAEDVSPLLVGEKIPKVTLNNTKGEAINLQKMVSNKPTVLIFYRGGWCPYCNRQLAGLQKIEKQVLALGYQIVAISPDSPQNLKKTMDKNTLSYTLVSDASADAAKAFGIAFRAPKKYGRWLSKSSGGKNTENILPVPSVFVLNKKGTIKFEYINPNYKERLSPELLLAAAKLSK</sequence>
<evidence type="ECO:0000256" key="8">
    <source>
        <dbReference type="ARBA" id="ARBA00032824"/>
    </source>
</evidence>
<dbReference type="InterPro" id="IPR050924">
    <property type="entry name" value="Peroxiredoxin_BCP/PrxQ"/>
</dbReference>
<dbReference type="GO" id="GO:0034599">
    <property type="term" value="P:cellular response to oxidative stress"/>
    <property type="evidence" value="ECO:0007669"/>
    <property type="project" value="TreeGrafter"/>
</dbReference>
<proteinExistence type="inferred from homology"/>
<dbReference type="GO" id="GO:0005737">
    <property type="term" value="C:cytoplasm"/>
    <property type="evidence" value="ECO:0007669"/>
    <property type="project" value="TreeGrafter"/>
</dbReference>
<evidence type="ECO:0000256" key="4">
    <source>
        <dbReference type="ARBA" id="ARBA00022862"/>
    </source>
</evidence>
<evidence type="ECO:0000256" key="3">
    <source>
        <dbReference type="ARBA" id="ARBA00022559"/>
    </source>
</evidence>
<feature type="chain" id="PRO_5002642255" description="thioredoxin-dependent peroxiredoxin" evidence="12">
    <location>
        <begin position="24"/>
        <end position="205"/>
    </location>
</feature>
<evidence type="ECO:0000256" key="5">
    <source>
        <dbReference type="ARBA" id="ARBA00023002"/>
    </source>
</evidence>
<dbReference type="EMBL" id="AAWS01000012">
    <property type="protein sequence ID" value="EAY29233.1"/>
    <property type="molecule type" value="Genomic_DNA"/>
</dbReference>
<dbReference type="Proteomes" id="UP000004095">
    <property type="component" value="Unassembled WGS sequence"/>
</dbReference>
<feature type="domain" description="Thioredoxin" evidence="13">
    <location>
        <begin position="38"/>
        <end position="205"/>
    </location>
</feature>
<dbReference type="PANTHER" id="PTHR42801">
    <property type="entry name" value="THIOREDOXIN-DEPENDENT PEROXIDE REDUCTASE"/>
    <property type="match status" value="1"/>
</dbReference>
<dbReference type="InterPro" id="IPR013766">
    <property type="entry name" value="Thioredoxin_domain"/>
</dbReference>
<evidence type="ECO:0000259" key="13">
    <source>
        <dbReference type="PROSITE" id="PS51352"/>
    </source>
</evidence>
<keyword evidence="3" id="KW-0575">Peroxidase</keyword>
<name>A1ZKK7_MICM2</name>